<feature type="coiled-coil region" evidence="1">
    <location>
        <begin position="19"/>
        <end position="74"/>
    </location>
</feature>
<proteinExistence type="predicted"/>
<name>A0A2B7YEJ5_FUSNP</name>
<dbReference type="Proteomes" id="UP000222862">
    <property type="component" value="Unassembled WGS sequence"/>
</dbReference>
<dbReference type="SMR" id="A0A2B7YEJ5"/>
<dbReference type="InterPro" id="IPR018543">
    <property type="entry name" value="Adhesion_FadA"/>
</dbReference>
<dbReference type="AlphaFoldDB" id="A0A2B7YEJ5"/>
<dbReference type="RefSeq" id="WP_098703924.1">
    <property type="nucleotide sequence ID" value="NZ_NJGI01000010.1"/>
</dbReference>
<keyword evidence="1" id="KW-0175">Coiled coil</keyword>
<sequence length="111" mass="12520">MRKGILLLFTALSIGVFADDEVLSELKSLESEYDSLVKEEEARFQKEKELSEKAAAQNIELQKLKLNIEEKLAAAPAERKTKFFKDTFDGLVKDYSVYLGQIDSGKEILSS</sequence>
<dbReference type="EMBL" id="NJGI01000010">
    <property type="protein sequence ID" value="PGH19471.1"/>
    <property type="molecule type" value="Genomic_DNA"/>
</dbReference>
<protein>
    <submittedName>
        <fullName evidence="2">Adhesion protein FadA</fullName>
    </submittedName>
</protein>
<reference evidence="2 3" key="1">
    <citation type="submission" date="2017-06" db="EMBL/GenBank/DDBJ databases">
        <title>Genome sequencing of Fusobacterium nucleatum subsp. polymorphum KCOM 1232 (=ChDC F37).</title>
        <authorList>
            <person name="Kook J.-K."/>
            <person name="Park S.-N."/>
            <person name="Lim Y.K."/>
            <person name="Roh H."/>
        </authorList>
    </citation>
    <scope>NUCLEOTIDE SEQUENCE [LARGE SCALE GENOMIC DNA]</scope>
    <source>
        <strain evidence="3">KCOM 1232 ( ChDC F37)</strain>
    </source>
</reference>
<dbReference type="Pfam" id="PF09403">
    <property type="entry name" value="FadA"/>
    <property type="match status" value="1"/>
</dbReference>
<gene>
    <name evidence="2" type="ORF">RN96_14365</name>
</gene>
<dbReference type="InterPro" id="IPR053716">
    <property type="entry name" value="Flag_assembly_chemotaxis_eff"/>
</dbReference>
<evidence type="ECO:0000313" key="2">
    <source>
        <dbReference type="EMBL" id="PGH19471.1"/>
    </source>
</evidence>
<organism evidence="2 3">
    <name type="scientific">Fusobacterium nucleatum subsp. polymorphum</name>
    <name type="common">Fusobacterium polymorphum</name>
    <dbReference type="NCBI Taxonomy" id="76857"/>
    <lineage>
        <taxon>Bacteria</taxon>
        <taxon>Fusobacteriati</taxon>
        <taxon>Fusobacteriota</taxon>
        <taxon>Fusobacteriia</taxon>
        <taxon>Fusobacteriales</taxon>
        <taxon>Fusobacteriaceae</taxon>
        <taxon>Fusobacterium</taxon>
    </lineage>
</organism>
<evidence type="ECO:0000313" key="3">
    <source>
        <dbReference type="Proteomes" id="UP000222862"/>
    </source>
</evidence>
<comment type="caution">
    <text evidence="2">The sequence shown here is derived from an EMBL/GenBank/DDBJ whole genome shotgun (WGS) entry which is preliminary data.</text>
</comment>
<evidence type="ECO:0000256" key="1">
    <source>
        <dbReference type="SAM" id="Coils"/>
    </source>
</evidence>
<accession>A0A2B7YEJ5</accession>
<dbReference type="Gene3D" id="1.10.287.1700">
    <property type="match status" value="1"/>
</dbReference>